<reference evidence="1" key="2">
    <citation type="journal article" date="2015" name="Data Brief">
        <title>Shoot transcriptome of the giant reed, Arundo donax.</title>
        <authorList>
            <person name="Barrero R.A."/>
            <person name="Guerrero F.D."/>
            <person name="Moolhuijzen P."/>
            <person name="Goolsby J.A."/>
            <person name="Tidwell J."/>
            <person name="Bellgard S.E."/>
            <person name="Bellgard M.I."/>
        </authorList>
    </citation>
    <scope>NUCLEOTIDE SEQUENCE</scope>
    <source>
        <tissue evidence="1">Shoot tissue taken approximately 20 cm above the soil surface</tissue>
    </source>
</reference>
<reference evidence="1" key="1">
    <citation type="submission" date="2014-09" db="EMBL/GenBank/DDBJ databases">
        <authorList>
            <person name="Magalhaes I.L.F."/>
            <person name="Oliveira U."/>
            <person name="Santos F.R."/>
            <person name="Vidigal T.H.D.A."/>
            <person name="Brescovit A.D."/>
            <person name="Santos A.J."/>
        </authorList>
    </citation>
    <scope>NUCLEOTIDE SEQUENCE</scope>
    <source>
        <tissue evidence="1">Shoot tissue taken approximately 20 cm above the soil surface</tissue>
    </source>
</reference>
<evidence type="ECO:0000313" key="1">
    <source>
        <dbReference type="EMBL" id="JAD68313.1"/>
    </source>
</evidence>
<accession>A0A0A9C1G9</accession>
<name>A0A0A9C1G9_ARUDO</name>
<dbReference type="EMBL" id="GBRH01229582">
    <property type="protein sequence ID" value="JAD68313.1"/>
    <property type="molecule type" value="Transcribed_RNA"/>
</dbReference>
<sequence>MKLRLLYRRIIFHSSILFRLLHRTIIFHGSILFKNNLLCCTPYALFPLCPFSHCHTSRLIRM</sequence>
<protein>
    <submittedName>
        <fullName evidence="1">Uncharacterized protein</fullName>
    </submittedName>
</protein>
<organism evidence="1">
    <name type="scientific">Arundo donax</name>
    <name type="common">Giant reed</name>
    <name type="synonym">Donax arundinaceus</name>
    <dbReference type="NCBI Taxonomy" id="35708"/>
    <lineage>
        <taxon>Eukaryota</taxon>
        <taxon>Viridiplantae</taxon>
        <taxon>Streptophyta</taxon>
        <taxon>Embryophyta</taxon>
        <taxon>Tracheophyta</taxon>
        <taxon>Spermatophyta</taxon>
        <taxon>Magnoliopsida</taxon>
        <taxon>Liliopsida</taxon>
        <taxon>Poales</taxon>
        <taxon>Poaceae</taxon>
        <taxon>PACMAD clade</taxon>
        <taxon>Arundinoideae</taxon>
        <taxon>Arundineae</taxon>
        <taxon>Arundo</taxon>
    </lineage>
</organism>
<proteinExistence type="predicted"/>
<dbReference type="AlphaFoldDB" id="A0A0A9C1G9"/>